<dbReference type="InterPro" id="IPR036624">
    <property type="entry name" value="Hcp1-lik_sf"/>
</dbReference>
<reference evidence="1" key="1">
    <citation type="submission" date="2020-10" db="EMBL/GenBank/DDBJ databases">
        <authorList>
            <person name="Gilroy R."/>
        </authorList>
    </citation>
    <scope>NUCLEOTIDE SEQUENCE</scope>
    <source>
        <strain evidence="1">17213</strain>
    </source>
</reference>
<proteinExistence type="predicted"/>
<evidence type="ECO:0000313" key="1">
    <source>
        <dbReference type="EMBL" id="MBO8415688.1"/>
    </source>
</evidence>
<reference evidence="1" key="2">
    <citation type="journal article" date="2021" name="PeerJ">
        <title>Extensive microbial diversity within the chicken gut microbiome revealed by metagenomics and culture.</title>
        <authorList>
            <person name="Gilroy R."/>
            <person name="Ravi A."/>
            <person name="Getino M."/>
            <person name="Pursley I."/>
            <person name="Horton D.L."/>
            <person name="Alikhan N.F."/>
            <person name="Baker D."/>
            <person name="Gharbi K."/>
            <person name="Hall N."/>
            <person name="Watson M."/>
            <person name="Adriaenssens E.M."/>
            <person name="Foster-Nyarko E."/>
            <person name="Jarju S."/>
            <person name="Secka A."/>
            <person name="Antonio M."/>
            <person name="Oren A."/>
            <person name="Chaudhuri R.R."/>
            <person name="La Ragione R."/>
            <person name="Hildebrand F."/>
            <person name="Pallen M.J."/>
        </authorList>
    </citation>
    <scope>NUCLEOTIDE SEQUENCE</scope>
    <source>
        <strain evidence="1">17213</strain>
    </source>
</reference>
<dbReference type="InterPro" id="IPR008514">
    <property type="entry name" value="T6SS_Hcp"/>
</dbReference>
<comment type="caution">
    <text evidence="1">The sequence shown here is derived from an EMBL/GenBank/DDBJ whole genome shotgun (WGS) entry which is preliminary data.</text>
</comment>
<dbReference type="Pfam" id="PF05638">
    <property type="entry name" value="T6SS_HCP"/>
    <property type="match status" value="1"/>
</dbReference>
<dbReference type="PANTHER" id="PTHR36152">
    <property type="entry name" value="CYTOPLASMIC PROTEIN-RELATED"/>
    <property type="match status" value="1"/>
</dbReference>
<name>A0A9D9GSP8_9GAMM</name>
<dbReference type="PANTHER" id="PTHR36152:SF5">
    <property type="entry name" value="PROTEIN HCP1"/>
    <property type="match status" value="1"/>
</dbReference>
<sequence>MASDFFIKLDGIDGESADKAHAKWIEVLGFSHGSVQTITIGRSTDVTGRGQFEPFVFTHLVDKATPKIQQYAMSGKNISKVNFHVCRAIGGAQTVVYEMTLENVKIGKAQVYADVPAAADEPAALPRECVELVAAKITWKVTAIKPDNTKDGAVEASFNQVENA</sequence>
<gene>
    <name evidence="1" type="ORF">IAB19_04840</name>
</gene>
<accession>A0A9D9GSP8</accession>
<dbReference type="AlphaFoldDB" id="A0A9D9GSP8"/>
<protein>
    <submittedName>
        <fullName evidence="1">Type VI secretion system tube protein Hcp</fullName>
    </submittedName>
</protein>
<dbReference type="SUPFAM" id="SSF141452">
    <property type="entry name" value="Hcp1-like"/>
    <property type="match status" value="1"/>
</dbReference>
<dbReference type="InterPro" id="IPR053165">
    <property type="entry name" value="HSI-I_assembly_Hcp1"/>
</dbReference>
<dbReference type="NCBIfam" id="TIGR03344">
    <property type="entry name" value="VI_effect_Hcp1"/>
    <property type="match status" value="1"/>
</dbReference>
<evidence type="ECO:0000313" key="2">
    <source>
        <dbReference type="Proteomes" id="UP000823631"/>
    </source>
</evidence>
<dbReference type="Proteomes" id="UP000823631">
    <property type="component" value="Unassembled WGS sequence"/>
</dbReference>
<dbReference type="EMBL" id="JADINH010000103">
    <property type="protein sequence ID" value="MBO8415688.1"/>
    <property type="molecule type" value="Genomic_DNA"/>
</dbReference>
<organism evidence="1 2">
    <name type="scientific">Candidatus Avisuccinivibrio stercorigallinarum</name>
    <dbReference type="NCBI Taxonomy" id="2840704"/>
    <lineage>
        <taxon>Bacteria</taxon>
        <taxon>Pseudomonadati</taxon>
        <taxon>Pseudomonadota</taxon>
        <taxon>Gammaproteobacteria</taxon>
        <taxon>Aeromonadales</taxon>
        <taxon>Succinivibrionaceae</taxon>
        <taxon>Succinivibrionaceae incertae sedis</taxon>
        <taxon>Candidatus Avisuccinivibrio</taxon>
    </lineage>
</organism>
<dbReference type="Gene3D" id="2.30.110.20">
    <property type="entry name" value="Hcp1-like"/>
    <property type="match status" value="1"/>
</dbReference>